<protein>
    <submittedName>
        <fullName evidence="2">Asp/Glu/Hydantoin racemase</fullName>
    </submittedName>
</protein>
<dbReference type="PANTHER" id="PTHR28047:SF5">
    <property type="entry name" value="PROTEIN DCG1"/>
    <property type="match status" value="1"/>
</dbReference>
<dbReference type="Pfam" id="PF01177">
    <property type="entry name" value="Asp_Glu_race"/>
    <property type="match status" value="1"/>
</dbReference>
<evidence type="ECO:0000256" key="1">
    <source>
        <dbReference type="ARBA" id="ARBA00038414"/>
    </source>
</evidence>
<reference evidence="2 3" key="1">
    <citation type="submission" date="2013-07" db="EMBL/GenBank/DDBJ databases">
        <authorList>
            <person name="Weinstock G."/>
            <person name="Sodergren E."/>
            <person name="Wylie T."/>
            <person name="Fulton L."/>
            <person name="Fulton R."/>
            <person name="Fronick C."/>
            <person name="O'Laughlin M."/>
            <person name="Godfrey J."/>
            <person name="Miner T."/>
            <person name="Herter B."/>
            <person name="Appelbaum E."/>
            <person name="Cordes M."/>
            <person name="Lek S."/>
            <person name="Wollam A."/>
            <person name="Pepin K.H."/>
            <person name="Palsikar V.B."/>
            <person name="Mitreva M."/>
            <person name="Wilson R.K."/>
        </authorList>
    </citation>
    <scope>NUCLEOTIDE SEQUENCE [LARGE SCALE GENOMIC DNA]</scope>
    <source>
        <strain evidence="2 3">ATCC 14940</strain>
    </source>
</reference>
<dbReference type="Proteomes" id="UP000016491">
    <property type="component" value="Unassembled WGS sequence"/>
</dbReference>
<evidence type="ECO:0000313" key="2">
    <source>
        <dbReference type="EMBL" id="ERI80533.1"/>
    </source>
</evidence>
<organism evidence="2 3">
    <name type="scientific">[Clostridium] symbiosum ATCC 14940</name>
    <dbReference type="NCBI Taxonomy" id="411472"/>
    <lineage>
        <taxon>Bacteria</taxon>
        <taxon>Bacillati</taxon>
        <taxon>Bacillota</taxon>
        <taxon>Clostridia</taxon>
        <taxon>Lachnospirales</taxon>
        <taxon>Lachnospiraceae</taxon>
        <taxon>Otoolea</taxon>
    </lineage>
</organism>
<dbReference type="PANTHER" id="PTHR28047">
    <property type="entry name" value="PROTEIN DCG1"/>
    <property type="match status" value="1"/>
</dbReference>
<dbReference type="InterPro" id="IPR015942">
    <property type="entry name" value="Asp/Glu/hydantoin_racemase"/>
</dbReference>
<accession>A0ABC9U3L9</accession>
<dbReference type="RefSeq" id="WP_021643459.1">
    <property type="nucleotide sequence ID" value="NZ_KE993017.1"/>
</dbReference>
<proteinExistence type="inferred from homology"/>
<evidence type="ECO:0000313" key="3">
    <source>
        <dbReference type="Proteomes" id="UP000016491"/>
    </source>
</evidence>
<dbReference type="EMBL" id="AWSU01000021">
    <property type="protein sequence ID" value="ERI80533.1"/>
    <property type="molecule type" value="Genomic_DNA"/>
</dbReference>
<comment type="caution">
    <text evidence="2">The sequence shown here is derived from an EMBL/GenBank/DDBJ whole genome shotgun (WGS) entry which is preliminary data.</text>
</comment>
<dbReference type="Gene3D" id="3.40.50.12500">
    <property type="match status" value="1"/>
</dbReference>
<gene>
    <name evidence="2" type="ORF">CLOSYM_00256</name>
</gene>
<dbReference type="AlphaFoldDB" id="A0ABC9U3L9"/>
<name>A0ABC9U3L9_CLOSY</name>
<dbReference type="InterPro" id="IPR053714">
    <property type="entry name" value="Iso_Racemase_Enz_sf"/>
</dbReference>
<dbReference type="InterPro" id="IPR052186">
    <property type="entry name" value="Hydantoin_racemase-like"/>
</dbReference>
<comment type="similarity">
    <text evidence="1">Belongs to the HyuE racemase family.</text>
</comment>
<sequence>MKILIINPNSDENTDAIIEEKAKNLSLDGVEVDVVHVTRAPKLVCSYEEQAGSAEEMIQLIRTTTDIYDAYIVACHSDPNLELVREIAGKPVVGIAEASLRIGAAMGNGYAVISPSPNSISKKIALAHKYRCDDLLRTIKVTKSGSREDLLIAAREAKEEFGVDVIVLGCANYANADGYIERELGIPVLDGVACALILASGLVQYNRCKKENL</sequence>